<protein>
    <submittedName>
        <fullName evidence="2">Uncharacterized protein</fullName>
    </submittedName>
</protein>
<sequence length="82" mass="8956">MVEVLHVVDSILVGLGSYRCRTTIAGELNSAEGGPFGFEVNHIRPSLPNRFRTARAHAVDTSSAQHKPITKYSRSSHPSKIV</sequence>
<name>M2MAU8_BAUPA</name>
<dbReference type="Proteomes" id="UP000011761">
    <property type="component" value="Unassembled WGS sequence"/>
</dbReference>
<dbReference type="GeneID" id="19107966"/>
<feature type="region of interest" description="Disordered" evidence="1">
    <location>
        <begin position="54"/>
        <end position="82"/>
    </location>
</feature>
<dbReference type="HOGENOM" id="CLU_2557925_0_0_1"/>
<evidence type="ECO:0000313" key="2">
    <source>
        <dbReference type="EMBL" id="EMC93591.1"/>
    </source>
</evidence>
<accession>M2MAU8</accession>
<proteinExistence type="predicted"/>
<dbReference type="KEGG" id="bcom:BAUCODRAFT_125438"/>
<evidence type="ECO:0000313" key="3">
    <source>
        <dbReference type="Proteomes" id="UP000011761"/>
    </source>
</evidence>
<gene>
    <name evidence="2" type="ORF">BAUCODRAFT_125438</name>
</gene>
<keyword evidence="3" id="KW-1185">Reference proteome</keyword>
<organism evidence="2 3">
    <name type="scientific">Baudoinia panamericana (strain UAMH 10762)</name>
    <name type="common">Angels' share fungus</name>
    <name type="synonym">Baudoinia compniacensis (strain UAMH 10762)</name>
    <dbReference type="NCBI Taxonomy" id="717646"/>
    <lineage>
        <taxon>Eukaryota</taxon>
        <taxon>Fungi</taxon>
        <taxon>Dikarya</taxon>
        <taxon>Ascomycota</taxon>
        <taxon>Pezizomycotina</taxon>
        <taxon>Dothideomycetes</taxon>
        <taxon>Dothideomycetidae</taxon>
        <taxon>Mycosphaerellales</taxon>
        <taxon>Teratosphaeriaceae</taxon>
        <taxon>Baudoinia</taxon>
    </lineage>
</organism>
<dbReference type="EMBL" id="KB445560">
    <property type="protein sequence ID" value="EMC93591.1"/>
    <property type="molecule type" value="Genomic_DNA"/>
</dbReference>
<reference evidence="2 3" key="1">
    <citation type="journal article" date="2012" name="PLoS Pathog.">
        <title>Diverse lifestyles and strategies of plant pathogenesis encoded in the genomes of eighteen Dothideomycetes fungi.</title>
        <authorList>
            <person name="Ohm R.A."/>
            <person name="Feau N."/>
            <person name="Henrissat B."/>
            <person name="Schoch C.L."/>
            <person name="Horwitz B.A."/>
            <person name="Barry K.W."/>
            <person name="Condon B.J."/>
            <person name="Copeland A.C."/>
            <person name="Dhillon B."/>
            <person name="Glaser F."/>
            <person name="Hesse C.N."/>
            <person name="Kosti I."/>
            <person name="LaButti K."/>
            <person name="Lindquist E.A."/>
            <person name="Lucas S."/>
            <person name="Salamov A.A."/>
            <person name="Bradshaw R.E."/>
            <person name="Ciuffetti L."/>
            <person name="Hamelin R.C."/>
            <person name="Kema G.H.J."/>
            <person name="Lawrence C."/>
            <person name="Scott J.A."/>
            <person name="Spatafora J.W."/>
            <person name="Turgeon B.G."/>
            <person name="de Wit P.J.G.M."/>
            <person name="Zhong S."/>
            <person name="Goodwin S.B."/>
            <person name="Grigoriev I.V."/>
        </authorList>
    </citation>
    <scope>NUCLEOTIDE SEQUENCE [LARGE SCALE GENOMIC DNA]</scope>
    <source>
        <strain evidence="2 3">UAMH 10762</strain>
    </source>
</reference>
<dbReference type="AlphaFoldDB" id="M2MAU8"/>
<dbReference type="RefSeq" id="XP_007679672.1">
    <property type="nucleotide sequence ID" value="XM_007681482.1"/>
</dbReference>
<feature type="compositionally biased region" description="Polar residues" evidence="1">
    <location>
        <begin position="72"/>
        <end position="82"/>
    </location>
</feature>
<evidence type="ECO:0000256" key="1">
    <source>
        <dbReference type="SAM" id="MobiDB-lite"/>
    </source>
</evidence>